<comment type="caution">
    <text evidence="1">The sequence shown here is derived from an EMBL/GenBank/DDBJ whole genome shotgun (WGS) entry which is preliminary data.</text>
</comment>
<keyword evidence="2" id="KW-1185">Reference proteome</keyword>
<protein>
    <submittedName>
        <fullName evidence="1">Uncharacterized protein</fullName>
    </submittedName>
</protein>
<evidence type="ECO:0000313" key="1">
    <source>
        <dbReference type="EMBL" id="KAK3880387.1"/>
    </source>
</evidence>
<organism evidence="1 2">
    <name type="scientific">Petrolisthes cinctipes</name>
    <name type="common">Flat porcelain crab</name>
    <dbReference type="NCBI Taxonomy" id="88211"/>
    <lineage>
        <taxon>Eukaryota</taxon>
        <taxon>Metazoa</taxon>
        <taxon>Ecdysozoa</taxon>
        <taxon>Arthropoda</taxon>
        <taxon>Crustacea</taxon>
        <taxon>Multicrustacea</taxon>
        <taxon>Malacostraca</taxon>
        <taxon>Eumalacostraca</taxon>
        <taxon>Eucarida</taxon>
        <taxon>Decapoda</taxon>
        <taxon>Pleocyemata</taxon>
        <taxon>Anomura</taxon>
        <taxon>Galatheoidea</taxon>
        <taxon>Porcellanidae</taxon>
        <taxon>Petrolisthes</taxon>
    </lineage>
</organism>
<dbReference type="AlphaFoldDB" id="A0AAE1KR38"/>
<name>A0AAE1KR38_PETCI</name>
<dbReference type="Proteomes" id="UP001286313">
    <property type="component" value="Unassembled WGS sequence"/>
</dbReference>
<dbReference type="EMBL" id="JAWQEG010001327">
    <property type="protein sequence ID" value="KAK3880387.1"/>
    <property type="molecule type" value="Genomic_DNA"/>
</dbReference>
<evidence type="ECO:0000313" key="2">
    <source>
        <dbReference type="Proteomes" id="UP001286313"/>
    </source>
</evidence>
<gene>
    <name evidence="1" type="ORF">Pcinc_015153</name>
</gene>
<proteinExistence type="predicted"/>
<sequence length="108" mass="11965">MATPASRCHTHYTTTTLLAPPHHLAHVYTSLATLLRCLQQNHALQAALPQCTAPAHTQAHLAMLHTHYQHYYVQHALTLSHLLATHCYGQGATLHTQLKRHHSASKTG</sequence>
<accession>A0AAE1KR38</accession>
<reference evidence="1" key="1">
    <citation type="submission" date="2023-10" db="EMBL/GenBank/DDBJ databases">
        <title>Genome assemblies of two species of porcelain crab, Petrolisthes cinctipes and Petrolisthes manimaculis (Anomura: Porcellanidae).</title>
        <authorList>
            <person name="Angst P."/>
        </authorList>
    </citation>
    <scope>NUCLEOTIDE SEQUENCE</scope>
    <source>
        <strain evidence="1">PB745_01</strain>
        <tissue evidence="1">Gill</tissue>
    </source>
</reference>